<dbReference type="InterPro" id="IPR026992">
    <property type="entry name" value="DIOX_N"/>
</dbReference>
<dbReference type="EnsemblPlants" id="AUR62035819-RA">
    <property type="protein sequence ID" value="AUR62035819-RA:cds"/>
    <property type="gene ID" value="AUR62035819"/>
</dbReference>
<dbReference type="Gramene" id="AUR62035819-RA">
    <property type="protein sequence ID" value="AUR62035819-RA:cds"/>
    <property type="gene ID" value="AUR62035819"/>
</dbReference>
<dbReference type="GO" id="GO:0046872">
    <property type="term" value="F:metal ion binding"/>
    <property type="evidence" value="ECO:0007669"/>
    <property type="project" value="UniProtKB-KW"/>
</dbReference>
<dbReference type="InterPro" id="IPR044861">
    <property type="entry name" value="IPNS-like_FE2OG_OXY"/>
</dbReference>
<name>A0A803MV92_CHEQI</name>
<comment type="similarity">
    <text evidence="1 4">Belongs to the iron/ascorbate-dependent oxidoreductase family.</text>
</comment>
<evidence type="ECO:0000313" key="7">
    <source>
        <dbReference type="Proteomes" id="UP000596660"/>
    </source>
</evidence>
<evidence type="ECO:0000313" key="6">
    <source>
        <dbReference type="EnsemblPlants" id="AUR62035819-RA:cds"/>
    </source>
</evidence>
<dbReference type="OMA" id="ISHTRYV"/>
<evidence type="ECO:0000259" key="5">
    <source>
        <dbReference type="PROSITE" id="PS51471"/>
    </source>
</evidence>
<dbReference type="Proteomes" id="UP000596660">
    <property type="component" value="Unplaced"/>
</dbReference>
<keyword evidence="2 4" id="KW-0479">Metal-binding</keyword>
<dbReference type="FunFam" id="2.60.120.330:FF:000079">
    <property type="entry name" value="Protein SRG1"/>
    <property type="match status" value="1"/>
</dbReference>
<sequence length="350" mass="39808">MLDKSKRNMEKEAPKRVNLGKSIIVPSVQELAKESITNIPSRYEIENGDQPDRPINPSLPLSIPVIDLQRLLHGDFKNHEELDKLHLACKEWGFFQVVNHEVSASFLETFKIEVTNFLKLPMEEKKKLWQEEDNQEGFGQLFVVSEDQKLEWCDMFFLITLPPELRKPGLYNKLPQNLRVTLESYIAAIKDLAQTLLNQMAKALGIDEGEMTELFNEMHQTMRMNYYPPCPEPNKAIGLRPHSDATTLAILHQLNDTVGLEIKKDGNWVPVMPLENAFVVNIGDALECTKPSKETLEALAYWHHGTFHDVKDNVLSDVRRILHFRAESFVGFLGWFGVVGGGVSSSASLE</sequence>
<evidence type="ECO:0000256" key="1">
    <source>
        <dbReference type="ARBA" id="ARBA00008056"/>
    </source>
</evidence>
<reference evidence="6" key="1">
    <citation type="journal article" date="2017" name="Nature">
        <title>The genome of Chenopodium quinoa.</title>
        <authorList>
            <person name="Jarvis D.E."/>
            <person name="Ho Y.S."/>
            <person name="Lightfoot D.J."/>
            <person name="Schmoeckel S.M."/>
            <person name="Li B."/>
            <person name="Borm T.J.A."/>
            <person name="Ohyanagi H."/>
            <person name="Mineta K."/>
            <person name="Michell C.T."/>
            <person name="Saber N."/>
            <person name="Kharbatia N.M."/>
            <person name="Rupper R.R."/>
            <person name="Sharp A.R."/>
            <person name="Dally N."/>
            <person name="Boughton B.A."/>
            <person name="Woo Y.H."/>
            <person name="Gao G."/>
            <person name="Schijlen E.G.W.M."/>
            <person name="Guo X."/>
            <person name="Momin A.A."/>
            <person name="Negrao S."/>
            <person name="Al-Babili S."/>
            <person name="Gehring C."/>
            <person name="Roessner U."/>
            <person name="Jung C."/>
            <person name="Murphy K."/>
            <person name="Arold S.T."/>
            <person name="Gojobori T."/>
            <person name="van der Linden C.G."/>
            <person name="van Loo E.N."/>
            <person name="Jellen E.N."/>
            <person name="Maughan P.J."/>
            <person name="Tester M."/>
        </authorList>
    </citation>
    <scope>NUCLEOTIDE SEQUENCE [LARGE SCALE GENOMIC DNA]</scope>
    <source>
        <strain evidence="6">cv. PI 614886</strain>
    </source>
</reference>
<dbReference type="PANTHER" id="PTHR47991">
    <property type="entry name" value="OXOGLUTARATE/IRON-DEPENDENT DIOXYGENASE"/>
    <property type="match status" value="1"/>
</dbReference>
<dbReference type="GO" id="GO:0016491">
    <property type="term" value="F:oxidoreductase activity"/>
    <property type="evidence" value="ECO:0007669"/>
    <property type="project" value="UniProtKB-KW"/>
</dbReference>
<keyword evidence="7" id="KW-1185">Reference proteome</keyword>
<evidence type="ECO:0000256" key="3">
    <source>
        <dbReference type="ARBA" id="ARBA00023004"/>
    </source>
</evidence>
<reference evidence="6" key="2">
    <citation type="submission" date="2021-03" db="UniProtKB">
        <authorList>
            <consortium name="EnsemblPlants"/>
        </authorList>
    </citation>
    <scope>IDENTIFICATION</scope>
</reference>
<dbReference type="Pfam" id="PF14226">
    <property type="entry name" value="DIOX_N"/>
    <property type="match status" value="1"/>
</dbReference>
<keyword evidence="3 4" id="KW-0408">Iron</keyword>
<proteinExistence type="inferred from homology"/>
<organism evidence="6 7">
    <name type="scientific">Chenopodium quinoa</name>
    <name type="common">Quinoa</name>
    <dbReference type="NCBI Taxonomy" id="63459"/>
    <lineage>
        <taxon>Eukaryota</taxon>
        <taxon>Viridiplantae</taxon>
        <taxon>Streptophyta</taxon>
        <taxon>Embryophyta</taxon>
        <taxon>Tracheophyta</taxon>
        <taxon>Spermatophyta</taxon>
        <taxon>Magnoliopsida</taxon>
        <taxon>eudicotyledons</taxon>
        <taxon>Gunneridae</taxon>
        <taxon>Pentapetalae</taxon>
        <taxon>Caryophyllales</taxon>
        <taxon>Chenopodiaceae</taxon>
        <taxon>Chenopodioideae</taxon>
        <taxon>Atripliceae</taxon>
        <taxon>Chenopodium</taxon>
    </lineage>
</organism>
<evidence type="ECO:0000256" key="4">
    <source>
        <dbReference type="RuleBase" id="RU003682"/>
    </source>
</evidence>
<evidence type="ECO:0000256" key="2">
    <source>
        <dbReference type="ARBA" id="ARBA00022723"/>
    </source>
</evidence>
<dbReference type="InterPro" id="IPR050295">
    <property type="entry name" value="Plant_2OG-oxidoreductases"/>
</dbReference>
<dbReference type="InterPro" id="IPR027443">
    <property type="entry name" value="IPNS-like_sf"/>
</dbReference>
<keyword evidence="4" id="KW-0560">Oxidoreductase</keyword>
<dbReference type="PROSITE" id="PS51471">
    <property type="entry name" value="FE2OG_OXY"/>
    <property type="match status" value="1"/>
</dbReference>
<dbReference type="Pfam" id="PF03171">
    <property type="entry name" value="2OG-FeII_Oxy"/>
    <property type="match status" value="1"/>
</dbReference>
<dbReference type="SUPFAM" id="SSF51197">
    <property type="entry name" value="Clavaminate synthase-like"/>
    <property type="match status" value="1"/>
</dbReference>
<dbReference type="InterPro" id="IPR005123">
    <property type="entry name" value="Oxoglu/Fe-dep_dioxygenase_dom"/>
</dbReference>
<accession>A0A803MV92</accession>
<dbReference type="Gene3D" id="2.60.120.330">
    <property type="entry name" value="B-lactam Antibiotic, Isopenicillin N Synthase, Chain"/>
    <property type="match status" value="1"/>
</dbReference>
<dbReference type="AlphaFoldDB" id="A0A803MV92"/>
<protein>
    <recommendedName>
        <fullName evidence="5">Fe2OG dioxygenase domain-containing protein</fullName>
    </recommendedName>
</protein>
<feature type="domain" description="Fe2OG dioxygenase" evidence="5">
    <location>
        <begin position="218"/>
        <end position="328"/>
    </location>
</feature>